<keyword evidence="1" id="KW-0472">Membrane</keyword>
<evidence type="ECO:0000313" key="3">
    <source>
        <dbReference type="Proteomes" id="UP000481621"/>
    </source>
</evidence>
<reference evidence="2" key="1">
    <citation type="submission" date="2020-02" db="EMBL/GenBank/DDBJ databases">
        <title>Bacillus sedimentmangrovi sp. nov., isolated from sediment of the mangrove ecosystem.</title>
        <authorList>
            <person name="Liu G."/>
        </authorList>
    </citation>
    <scope>NUCLEOTIDE SEQUENCE [LARGE SCALE GENOMIC DNA]</scope>
    <source>
        <strain evidence="2">SgZ-7</strain>
    </source>
</reference>
<feature type="transmembrane region" description="Helical" evidence="1">
    <location>
        <begin position="95"/>
        <end position="116"/>
    </location>
</feature>
<keyword evidence="1" id="KW-1133">Transmembrane helix</keyword>
<accession>A0A6B3TQ33</accession>
<evidence type="ECO:0000313" key="2">
    <source>
        <dbReference type="EMBL" id="NEX78732.1"/>
    </source>
</evidence>
<feature type="transmembrane region" description="Helical" evidence="1">
    <location>
        <begin position="20"/>
        <end position="44"/>
    </location>
</feature>
<sequence length="165" mass="18999">MSNESNYGKYPKPMSMPVMVFWTGLFGGIFWGIMGFFLSFFHLTEIRPNVILEPWLLGNWKNEWQGTVVSILLFGVLSIGVAFIYYALLKKFSHWLVGAAYGVVLFIIVFFFLHPFFPGIKPLTELKWSTIISSICIFIVYGIFIGYSISYEYQNKKAQEKETAT</sequence>
<dbReference type="Pfam" id="PF11085">
    <property type="entry name" value="YqhR"/>
    <property type="match status" value="1"/>
</dbReference>
<evidence type="ECO:0000256" key="1">
    <source>
        <dbReference type="SAM" id="Phobius"/>
    </source>
</evidence>
<organism evidence="2 3">
    <name type="scientific">Neobacillus thermocopriae</name>
    <dbReference type="NCBI Taxonomy" id="1215031"/>
    <lineage>
        <taxon>Bacteria</taxon>
        <taxon>Bacillati</taxon>
        <taxon>Bacillota</taxon>
        <taxon>Bacilli</taxon>
        <taxon>Bacillales</taxon>
        <taxon>Bacillaceae</taxon>
        <taxon>Neobacillus</taxon>
    </lineage>
</organism>
<dbReference type="RefSeq" id="WP_163251248.1">
    <property type="nucleotide sequence ID" value="NZ_JAAIUV010000009.1"/>
</dbReference>
<comment type="caution">
    <text evidence="2">The sequence shown here is derived from an EMBL/GenBank/DDBJ whole genome shotgun (WGS) entry which is preliminary data.</text>
</comment>
<proteinExistence type="predicted"/>
<dbReference type="InterPro" id="IPR024563">
    <property type="entry name" value="YqhR"/>
</dbReference>
<feature type="transmembrane region" description="Helical" evidence="1">
    <location>
        <begin position="64"/>
        <end position="88"/>
    </location>
</feature>
<feature type="transmembrane region" description="Helical" evidence="1">
    <location>
        <begin position="128"/>
        <end position="149"/>
    </location>
</feature>
<keyword evidence="3" id="KW-1185">Reference proteome</keyword>
<dbReference type="AlphaFoldDB" id="A0A6B3TQ33"/>
<evidence type="ECO:0008006" key="4">
    <source>
        <dbReference type="Google" id="ProtNLM"/>
    </source>
</evidence>
<name>A0A6B3TQ33_9BACI</name>
<gene>
    <name evidence="2" type="ORF">G4Z05_07525</name>
</gene>
<keyword evidence="1" id="KW-0812">Transmembrane</keyword>
<dbReference type="Proteomes" id="UP000481621">
    <property type="component" value="Unassembled WGS sequence"/>
</dbReference>
<dbReference type="EMBL" id="JAAIUV010000009">
    <property type="protein sequence ID" value="NEX78732.1"/>
    <property type="molecule type" value="Genomic_DNA"/>
</dbReference>
<protein>
    <recommendedName>
        <fullName evidence="4">YqhR</fullName>
    </recommendedName>
</protein>